<dbReference type="Proteomes" id="UP000028042">
    <property type="component" value="Unassembled WGS sequence"/>
</dbReference>
<evidence type="ECO:0008006" key="6">
    <source>
        <dbReference type="Google" id="ProtNLM"/>
    </source>
</evidence>
<reference evidence="2 5" key="1">
    <citation type="journal article" date="2015" name="Genome Announc.">
        <title>Complete Genome Sequence of the Nitrogen-Fixing and Solvent-Producing Clostridium pasteurianum DSM 525.</title>
        <authorList>
            <person name="Poehlein A."/>
            <person name="Grosse-Honebrink A."/>
            <person name="Zhang Y."/>
            <person name="Minton N.P."/>
            <person name="Daniel R."/>
        </authorList>
    </citation>
    <scope>NUCLEOTIDE SEQUENCE [LARGE SCALE GENOMIC DNA]</scope>
    <source>
        <strain evidence="2">DSM 525</strain>
        <strain evidence="5">DSM 525 / ATCC 6013</strain>
    </source>
</reference>
<evidence type="ECO:0000313" key="3">
    <source>
        <dbReference type="EMBL" id="KRU11268.1"/>
    </source>
</evidence>
<proteinExistence type="predicted"/>
<dbReference type="Proteomes" id="UP000030905">
    <property type="component" value="Chromosome"/>
</dbReference>
<reference evidence="3" key="2">
    <citation type="submission" date="2015-10" db="EMBL/GenBank/DDBJ databases">
        <title>Improved Draft Genome Sequence of Clostridium pasteurianum Strain ATCC 6013 (DSM 525) Using a Hybrid Next-Generation Sequencing Approach.</title>
        <authorList>
            <person name="Pyne M.E."/>
            <person name="Utturkar S.M."/>
            <person name="Brown S.D."/>
            <person name="Moo-Young M."/>
            <person name="Chung D.A."/>
            <person name="Chou P.C."/>
        </authorList>
    </citation>
    <scope>NUCLEOTIDE SEQUENCE</scope>
    <source>
        <strain evidence="3">ATCC 6013</strain>
    </source>
</reference>
<dbReference type="KEGG" id="cpat:CLPA_c26670"/>
<sequence>MRASKRIVTWVIVSLILQCSVYFYLNNFYFSPEGNIKFTKMNTFDKKNTIKPNVTFLSSDENISLSDNFAYTASLTDGIVKVMDTSTGEKRKISFGNGVKCLAYKWVPDTNRMIIAEELYNSRGRKVIKFFYYDAEKQEKAEIYNYENKVENSMPVGERVDFQISELTGVLYAKITYSKVLASIYRLDRNETLKRESTVTRNIGNISVAANNDQLLYEDLAYGGIHSNYTPRSTVRLNKGSSVSLLGSDDDDNFYLGLGKSRINKIYYGKLTENTSQWKEISLNTPADINNIIISPDNNVYVVDREQGNILNVKNNKTTNFKGTFIELNNNSIISKVDNKLTIKSF</sequence>
<evidence type="ECO:0000313" key="5">
    <source>
        <dbReference type="Proteomes" id="UP000030905"/>
    </source>
</evidence>
<dbReference type="RefSeq" id="WP_003442605.1">
    <property type="nucleotide sequence ID" value="NZ_ANZB01000003.1"/>
</dbReference>
<dbReference type="GeneID" id="93074797"/>
<dbReference type="PATRIC" id="fig|1262449.3.peg.1111"/>
<keyword evidence="1" id="KW-0472">Membrane</keyword>
<dbReference type="SUPFAM" id="SSF82171">
    <property type="entry name" value="DPP6 N-terminal domain-like"/>
    <property type="match status" value="1"/>
</dbReference>
<evidence type="ECO:0000313" key="4">
    <source>
        <dbReference type="Proteomes" id="UP000028042"/>
    </source>
</evidence>
<evidence type="ECO:0000256" key="1">
    <source>
        <dbReference type="SAM" id="Phobius"/>
    </source>
</evidence>
<dbReference type="eggNOG" id="COG0823">
    <property type="taxonomic scope" value="Bacteria"/>
</dbReference>
<accession>A0A0H3J5K5</accession>
<dbReference type="AlphaFoldDB" id="A0A0H3J5K5"/>
<feature type="transmembrane region" description="Helical" evidence="1">
    <location>
        <begin position="7"/>
        <end position="25"/>
    </location>
</feature>
<dbReference type="KEGG" id="cpae:CPAST_c26670"/>
<reference evidence="3 4" key="3">
    <citation type="journal article" name="Genome Announc.">
        <title>Improved Draft Genome Sequence of Clostridium pasteurianum Strain ATCC 6013 (DSM 525) Using a Hybrid Next-Generation Sequencing Approach.</title>
        <authorList>
            <person name="Pyne M.E."/>
            <person name="Utturkar S."/>
            <person name="Brown S.D."/>
            <person name="Moo-Young M."/>
            <person name="Chung D.A."/>
            <person name="Chou C.P."/>
        </authorList>
    </citation>
    <scope>NUCLEOTIDE SEQUENCE [LARGE SCALE GENOMIC DNA]</scope>
    <source>
        <strain evidence="3 4">ATCC 6013</strain>
    </source>
</reference>
<keyword evidence="1" id="KW-1133">Transmembrane helix</keyword>
<dbReference type="EMBL" id="JPGY02000001">
    <property type="protein sequence ID" value="KRU11268.1"/>
    <property type="molecule type" value="Genomic_DNA"/>
</dbReference>
<keyword evidence="5" id="KW-1185">Reference proteome</keyword>
<name>A0A0H3J5K5_CLOPA</name>
<dbReference type="EMBL" id="CP009268">
    <property type="protein sequence ID" value="AJA52722.1"/>
    <property type="molecule type" value="Genomic_DNA"/>
</dbReference>
<protein>
    <recommendedName>
        <fullName evidence="6">Dipeptidyl peptidase IV</fullName>
    </recommendedName>
</protein>
<gene>
    <name evidence="2" type="ORF">CLPA_c26670</name>
    <name evidence="3" type="ORF">CP6013_00515</name>
</gene>
<organism evidence="2 5">
    <name type="scientific">Clostridium pasteurianum DSM 525 = ATCC 6013</name>
    <dbReference type="NCBI Taxonomy" id="1262449"/>
    <lineage>
        <taxon>Bacteria</taxon>
        <taxon>Bacillati</taxon>
        <taxon>Bacillota</taxon>
        <taxon>Clostridia</taxon>
        <taxon>Eubacteriales</taxon>
        <taxon>Clostridiaceae</taxon>
        <taxon>Clostridium</taxon>
    </lineage>
</organism>
<keyword evidence="1" id="KW-0812">Transmembrane</keyword>
<evidence type="ECO:0000313" key="2">
    <source>
        <dbReference type="EMBL" id="AJA52722.1"/>
    </source>
</evidence>